<dbReference type="EMBL" id="DVOT01000005">
    <property type="protein sequence ID" value="HIV26362.1"/>
    <property type="molecule type" value="Genomic_DNA"/>
</dbReference>
<comment type="caution">
    <text evidence="2">The sequence shown here is derived from an EMBL/GenBank/DDBJ whole genome shotgun (WGS) entry which is preliminary data.</text>
</comment>
<evidence type="ECO:0000256" key="1">
    <source>
        <dbReference type="ARBA" id="ARBA00022649"/>
    </source>
</evidence>
<dbReference type="Gene3D" id="3.30.2310.20">
    <property type="entry name" value="RelE-like"/>
    <property type="match status" value="1"/>
</dbReference>
<name>A0A9D1P4V9_9FIRM</name>
<dbReference type="Pfam" id="PF05016">
    <property type="entry name" value="ParE_toxin"/>
    <property type="match status" value="1"/>
</dbReference>
<dbReference type="Proteomes" id="UP000886884">
    <property type="component" value="Unassembled WGS sequence"/>
</dbReference>
<keyword evidence="1" id="KW-1277">Toxin-antitoxin system</keyword>
<reference evidence="2" key="1">
    <citation type="submission" date="2020-10" db="EMBL/GenBank/DDBJ databases">
        <authorList>
            <person name="Gilroy R."/>
        </authorList>
    </citation>
    <scope>NUCLEOTIDE SEQUENCE</scope>
    <source>
        <strain evidence="2">CHK183-6373</strain>
    </source>
</reference>
<gene>
    <name evidence="2" type="ORF">IAA64_00200</name>
</gene>
<reference evidence="2" key="2">
    <citation type="journal article" date="2021" name="PeerJ">
        <title>Extensive microbial diversity within the chicken gut microbiome revealed by metagenomics and culture.</title>
        <authorList>
            <person name="Gilroy R."/>
            <person name="Ravi A."/>
            <person name="Getino M."/>
            <person name="Pursley I."/>
            <person name="Horton D.L."/>
            <person name="Alikhan N.F."/>
            <person name="Baker D."/>
            <person name="Gharbi K."/>
            <person name="Hall N."/>
            <person name="Watson M."/>
            <person name="Adriaenssens E.M."/>
            <person name="Foster-Nyarko E."/>
            <person name="Jarju S."/>
            <person name="Secka A."/>
            <person name="Antonio M."/>
            <person name="Oren A."/>
            <person name="Chaudhuri R.R."/>
            <person name="La Ragione R."/>
            <person name="Hildebrand F."/>
            <person name="Pallen M.J."/>
        </authorList>
    </citation>
    <scope>NUCLEOTIDE SEQUENCE</scope>
    <source>
        <strain evidence="2">CHK183-6373</strain>
    </source>
</reference>
<protein>
    <submittedName>
        <fullName evidence="2">Type II toxin-antitoxin system RelE/ParE family toxin</fullName>
    </submittedName>
</protein>
<dbReference type="InterPro" id="IPR007712">
    <property type="entry name" value="RelE/ParE_toxin"/>
</dbReference>
<accession>A0A9D1P4V9</accession>
<dbReference type="InterPro" id="IPR035093">
    <property type="entry name" value="RelE/ParE_toxin_dom_sf"/>
</dbReference>
<organism evidence="2 3">
    <name type="scientific">Candidatus Ornithocaccomicrobium faecavium</name>
    <dbReference type="NCBI Taxonomy" id="2840890"/>
    <lineage>
        <taxon>Bacteria</taxon>
        <taxon>Bacillati</taxon>
        <taxon>Bacillota</taxon>
        <taxon>Clostridia</taxon>
        <taxon>Candidatus Ornithocaccomicrobium</taxon>
    </lineage>
</organism>
<sequence>MGYSVRVTEHAHDDLAQIISYIVDELSNPPAALTLLNAVEHVYEKLAETPSMYSLCQKPLLSRRGYRKAPIGGYLMIYKVDEDANLVYVERFFSHLEDCENIL</sequence>
<dbReference type="AlphaFoldDB" id="A0A9D1P4V9"/>
<proteinExistence type="predicted"/>
<dbReference type="SUPFAM" id="SSF143011">
    <property type="entry name" value="RelE-like"/>
    <property type="match status" value="1"/>
</dbReference>
<evidence type="ECO:0000313" key="3">
    <source>
        <dbReference type="Proteomes" id="UP000886884"/>
    </source>
</evidence>
<evidence type="ECO:0000313" key="2">
    <source>
        <dbReference type="EMBL" id="HIV26362.1"/>
    </source>
</evidence>